<dbReference type="Pfam" id="PF18352">
    <property type="entry name" value="Gp138_N"/>
    <property type="match status" value="1"/>
</dbReference>
<dbReference type="EMBL" id="WKPR01000007">
    <property type="protein sequence ID" value="MSB19750.1"/>
    <property type="molecule type" value="Genomic_DNA"/>
</dbReference>
<protein>
    <recommendedName>
        <fullName evidence="1">Phage protein Gp138 N-terminal domain-containing protein</fullName>
    </recommendedName>
</protein>
<name>A0A6I2R415_FLAPL</name>
<evidence type="ECO:0000313" key="3">
    <source>
        <dbReference type="Proteomes" id="UP000434475"/>
    </source>
</evidence>
<reference evidence="2 3" key="1">
    <citation type="journal article" date="2019" name="Nat. Med.">
        <title>A library of human gut bacterial isolates paired with longitudinal multiomics data enables mechanistic microbiome research.</title>
        <authorList>
            <person name="Poyet M."/>
            <person name="Groussin M."/>
            <person name="Gibbons S.M."/>
            <person name="Avila-Pacheco J."/>
            <person name="Jiang X."/>
            <person name="Kearney S.M."/>
            <person name="Perrotta A.R."/>
            <person name="Berdy B."/>
            <person name="Zhao S."/>
            <person name="Lieberman T.D."/>
            <person name="Swanson P.K."/>
            <person name="Smith M."/>
            <person name="Roesemann S."/>
            <person name="Alexander J.E."/>
            <person name="Rich S.A."/>
            <person name="Livny J."/>
            <person name="Vlamakis H."/>
            <person name="Clish C."/>
            <person name="Bullock K."/>
            <person name="Deik A."/>
            <person name="Scott J."/>
            <person name="Pierce K.A."/>
            <person name="Xavier R.J."/>
            <person name="Alm E.J."/>
        </authorList>
    </citation>
    <scope>NUCLEOTIDE SEQUENCE [LARGE SCALE GENOMIC DNA]</scope>
    <source>
        <strain evidence="2 3">BIOML-A2</strain>
    </source>
</reference>
<evidence type="ECO:0000313" key="2">
    <source>
        <dbReference type="EMBL" id="MSB19750.1"/>
    </source>
</evidence>
<dbReference type="AlphaFoldDB" id="A0A6I2R415"/>
<dbReference type="Gene3D" id="2.40.50.230">
    <property type="entry name" value="Gp5 N-terminal domain"/>
    <property type="match status" value="1"/>
</dbReference>
<feature type="domain" description="Phage protein Gp138 N-terminal" evidence="1">
    <location>
        <begin position="29"/>
        <end position="122"/>
    </location>
</feature>
<proteinExistence type="predicted"/>
<dbReference type="InterPro" id="IPR041599">
    <property type="entry name" value="Gp138_N"/>
</dbReference>
<evidence type="ECO:0000259" key="1">
    <source>
        <dbReference type="Pfam" id="PF18352"/>
    </source>
</evidence>
<gene>
    <name evidence="2" type="ORF">GKE97_09480</name>
</gene>
<dbReference type="InterPro" id="IPR037026">
    <property type="entry name" value="Vgr_OB-fold_dom_sf"/>
</dbReference>
<accession>A0A6I2R415</accession>
<comment type="caution">
    <text evidence="2">The sequence shown here is derived from an EMBL/GenBank/DDBJ whole genome shotgun (WGS) entry which is preliminary data.</text>
</comment>
<sequence length="178" mass="18287">MPRQNRKQAYEDAKKQADAAGLCVADVVKVLAFDEAALTVDVQPITRYPDEDTFQTKPPVLAVPVATIYGGGFVIRPVYKAGDIGVVVYLDRDSDAVIAGGAEADPNTERLHSGDDAVFVGGIRTGGSSISGHPAGSLSLGTADGGVYLSISPSGIDIKGNVTITGDLTVTGGVVNLN</sequence>
<dbReference type="Proteomes" id="UP000434475">
    <property type="component" value="Unassembled WGS sequence"/>
</dbReference>
<organism evidence="2 3">
    <name type="scientific">Flavonifractor plautii</name>
    <name type="common">Fusobacterium plautii</name>
    <dbReference type="NCBI Taxonomy" id="292800"/>
    <lineage>
        <taxon>Bacteria</taxon>
        <taxon>Bacillati</taxon>
        <taxon>Bacillota</taxon>
        <taxon>Clostridia</taxon>
        <taxon>Eubacteriales</taxon>
        <taxon>Oscillospiraceae</taxon>
        <taxon>Flavonifractor</taxon>
    </lineage>
</organism>
<dbReference type="RefSeq" id="WP_172697606.1">
    <property type="nucleotide sequence ID" value="NZ_JANFYV010000007.1"/>
</dbReference>